<evidence type="ECO:0008006" key="15">
    <source>
        <dbReference type="Google" id="ProtNLM"/>
    </source>
</evidence>
<protein>
    <recommendedName>
        <fullName evidence="15">DUF221-domain-containing protein</fullName>
    </recommendedName>
</protein>
<dbReference type="AlphaFoldDB" id="A0A6A6BEW5"/>
<feature type="region of interest" description="Disordered" evidence="7">
    <location>
        <begin position="288"/>
        <end position="308"/>
    </location>
</feature>
<dbReference type="OrthoDB" id="1076608at2759"/>
<feature type="transmembrane region" description="Helical" evidence="8">
    <location>
        <begin position="511"/>
        <end position="539"/>
    </location>
</feature>
<dbReference type="Proteomes" id="UP000799438">
    <property type="component" value="Unassembled WGS sequence"/>
</dbReference>
<evidence type="ECO:0000256" key="5">
    <source>
        <dbReference type="ARBA" id="ARBA00022989"/>
    </source>
</evidence>
<feature type="transmembrane region" description="Helical" evidence="8">
    <location>
        <begin position="175"/>
        <end position="194"/>
    </location>
</feature>
<keyword evidence="14" id="KW-1185">Reference proteome</keyword>
<reference evidence="13" key="1">
    <citation type="journal article" date="2020" name="Stud. Mycol.">
        <title>101 Dothideomycetes genomes: a test case for predicting lifestyles and emergence of pathogens.</title>
        <authorList>
            <person name="Haridas S."/>
            <person name="Albert R."/>
            <person name="Binder M."/>
            <person name="Bloem J."/>
            <person name="Labutti K."/>
            <person name="Salamov A."/>
            <person name="Andreopoulos B."/>
            <person name="Baker S."/>
            <person name="Barry K."/>
            <person name="Bills G."/>
            <person name="Bluhm B."/>
            <person name="Cannon C."/>
            <person name="Castanera R."/>
            <person name="Culley D."/>
            <person name="Daum C."/>
            <person name="Ezra D."/>
            <person name="Gonzalez J."/>
            <person name="Henrissat B."/>
            <person name="Kuo A."/>
            <person name="Liang C."/>
            <person name="Lipzen A."/>
            <person name="Lutzoni F."/>
            <person name="Magnuson J."/>
            <person name="Mondo S."/>
            <person name="Nolan M."/>
            <person name="Ohm R."/>
            <person name="Pangilinan J."/>
            <person name="Park H.-J."/>
            <person name="Ramirez L."/>
            <person name="Alfaro M."/>
            <person name="Sun H."/>
            <person name="Tritt A."/>
            <person name="Yoshinaga Y."/>
            <person name="Zwiers L.-H."/>
            <person name="Turgeon B."/>
            <person name="Goodwin S."/>
            <person name="Spatafora J."/>
            <person name="Crous P."/>
            <person name="Grigoriev I."/>
        </authorList>
    </citation>
    <scope>NUCLEOTIDE SEQUENCE</scope>
    <source>
        <strain evidence="13">CBS 121167</strain>
    </source>
</reference>
<feature type="transmembrane region" description="Helical" evidence="8">
    <location>
        <begin position="45"/>
        <end position="69"/>
    </location>
</feature>
<dbReference type="PANTHER" id="PTHR13018">
    <property type="entry name" value="PROBABLE MEMBRANE PROTEIN DUF221-RELATED"/>
    <property type="match status" value="1"/>
</dbReference>
<feature type="domain" description="CSC1/OSCA1-like N-terminal transmembrane" evidence="11">
    <location>
        <begin position="48"/>
        <end position="196"/>
    </location>
</feature>
<evidence type="ECO:0000256" key="7">
    <source>
        <dbReference type="SAM" id="MobiDB-lite"/>
    </source>
</evidence>
<evidence type="ECO:0000313" key="14">
    <source>
        <dbReference type="Proteomes" id="UP000799438"/>
    </source>
</evidence>
<evidence type="ECO:0000313" key="13">
    <source>
        <dbReference type="EMBL" id="KAF2141021.1"/>
    </source>
</evidence>
<evidence type="ECO:0000259" key="11">
    <source>
        <dbReference type="Pfam" id="PF13967"/>
    </source>
</evidence>
<dbReference type="EMBL" id="ML995488">
    <property type="protein sequence ID" value="KAF2141021.1"/>
    <property type="molecule type" value="Genomic_DNA"/>
</dbReference>
<evidence type="ECO:0000259" key="9">
    <source>
        <dbReference type="Pfam" id="PF02714"/>
    </source>
</evidence>
<dbReference type="Pfam" id="PF13967">
    <property type="entry name" value="RSN1_TM"/>
    <property type="match status" value="1"/>
</dbReference>
<feature type="domain" description="10TM putative phosphate transporter extracellular tail" evidence="10">
    <location>
        <begin position="801"/>
        <end position="893"/>
    </location>
</feature>
<evidence type="ECO:0000256" key="3">
    <source>
        <dbReference type="ARBA" id="ARBA00022448"/>
    </source>
</evidence>
<comment type="subcellular location">
    <subcellularLocation>
        <location evidence="1">Membrane</location>
        <topology evidence="1">Multi-pass membrane protein</topology>
    </subcellularLocation>
</comment>
<evidence type="ECO:0000256" key="6">
    <source>
        <dbReference type="ARBA" id="ARBA00023136"/>
    </source>
</evidence>
<feature type="transmembrane region" description="Helical" evidence="8">
    <location>
        <begin position="467"/>
        <end position="490"/>
    </location>
</feature>
<dbReference type="GO" id="GO:0005886">
    <property type="term" value="C:plasma membrane"/>
    <property type="evidence" value="ECO:0007669"/>
    <property type="project" value="TreeGrafter"/>
</dbReference>
<keyword evidence="3" id="KW-0813">Transport</keyword>
<dbReference type="GO" id="GO:0005227">
    <property type="term" value="F:calcium-activated cation channel activity"/>
    <property type="evidence" value="ECO:0007669"/>
    <property type="project" value="InterPro"/>
</dbReference>
<evidence type="ECO:0000256" key="2">
    <source>
        <dbReference type="ARBA" id="ARBA00007779"/>
    </source>
</evidence>
<feature type="transmembrane region" description="Helical" evidence="8">
    <location>
        <begin position="420"/>
        <end position="447"/>
    </location>
</feature>
<gene>
    <name evidence="13" type="ORF">K452DRAFT_299083</name>
</gene>
<proteinExistence type="inferred from homology"/>
<dbReference type="InterPro" id="IPR032880">
    <property type="entry name" value="CSC1/OSCA1-like_N"/>
</dbReference>
<feature type="transmembrane region" description="Helical" evidence="8">
    <location>
        <begin position="669"/>
        <end position="693"/>
    </location>
</feature>
<sequence>MAAMGLQVVLSPQDTQQSFVQMLSNNLPKVLDDNSGSHRDKSPSLYGLIYTLIPAVLLAIVLLSTFFGLRGKLRRLYIPRTFLDTLTEEEKTPQASNTAFGWIKFFERTSDTLVLNSQSLDGYLFVRFFKIVVVICFIGFLITGTILLPINATGGGGQHQLDRLSFSNVKDPNRYYAHTFVAWVFFGFVLFMITRETIYLIHLRQAYLLSPWNSSRISSRTVLFTSVPKTYRNEEKLKSIFDEIKQVWLVEDFKKLEGNVEKMDKAAMRLEYAEIKLIKDTNARRLKELKKRKPERGRSPERASPGRWVNLQRRPKQTVGFRLNFLMGHRVDTISYSRKQLHKQIPEIRADQKMHLDGDTKLLGAVFVEFETQSAAQAAYSLVSYNHPGRMVPRQVGILPNEVIWKHLRIPDWEVSLRQLIATALICLMTIFWGIPVAFVGSISNVQYLSKKYAWLHWIDSLSDKQVGVLTGLLPALLLGLLTTIVPKICRLVAKHAGSVTLSQVELRTQIYYFIFSLIQVFLVTTFSSGATAVFGEIAREPSSAPTLLAQNLPKASNFYISYFILYGVAMSAVYVFNPAGLFFYVILPKIWPYSTPRESYNAYITLESPNFGSEAAKWTNLAVIAISYSCIAPLVLGFATVGFGLIYLALRYNFIYVFDTDIDTKGAFYAQALQQMIVGVYIAELCLIGLFASRSGSTSTANGPLILTVALFIATLLYHYWMHKTLKPLTELLPRNLLTETEQGYDDALTAEHGDAGARQPLLTPTSPDHDGEDGHTATRVNAIQVLAKHAESHNWLRRFFTPRTSSVAAIAKSLHPGLRQPVPPYPQEVARAAYINPVITREPPVLWIVKDDMGLSEREIVETREEVGAEGVEMTDKGAWLDEKNGIVWDEERLREMPLWKGRVVY</sequence>
<feature type="transmembrane region" description="Helical" evidence="8">
    <location>
        <begin position="559"/>
        <end position="588"/>
    </location>
</feature>
<dbReference type="Pfam" id="PF14703">
    <property type="entry name" value="PHM7_cyt"/>
    <property type="match status" value="1"/>
</dbReference>
<feature type="transmembrane region" description="Helical" evidence="8">
    <location>
        <begin position="622"/>
        <end position="649"/>
    </location>
</feature>
<feature type="transmembrane region" description="Helical" evidence="8">
    <location>
        <begin position="128"/>
        <end position="150"/>
    </location>
</feature>
<name>A0A6A6BEW5_9PEZI</name>
<evidence type="ECO:0000259" key="10">
    <source>
        <dbReference type="Pfam" id="PF12621"/>
    </source>
</evidence>
<dbReference type="PANTHER" id="PTHR13018:SF26">
    <property type="entry name" value="DOMAIN PROTEIN, PUTATIVE (AFU_ORTHOLOGUE AFUA_5G10920)-RELATED"/>
    <property type="match status" value="1"/>
</dbReference>
<keyword evidence="5 8" id="KW-1133">Transmembrane helix</keyword>
<dbReference type="InterPro" id="IPR045122">
    <property type="entry name" value="Csc1-like"/>
</dbReference>
<accession>A0A6A6BEW5</accession>
<dbReference type="InterPro" id="IPR027815">
    <property type="entry name" value="CSC1/OSCA1-like_cyt"/>
</dbReference>
<feature type="domain" description="CSC1/OSCA1-like 7TM region" evidence="9">
    <location>
        <begin position="418"/>
        <end position="692"/>
    </location>
</feature>
<keyword evidence="4 8" id="KW-0812">Transmembrane</keyword>
<dbReference type="RefSeq" id="XP_033396734.1">
    <property type="nucleotide sequence ID" value="XM_033542182.1"/>
</dbReference>
<evidence type="ECO:0000256" key="8">
    <source>
        <dbReference type="SAM" id="Phobius"/>
    </source>
</evidence>
<evidence type="ECO:0000256" key="4">
    <source>
        <dbReference type="ARBA" id="ARBA00022692"/>
    </source>
</evidence>
<dbReference type="GeneID" id="54299679"/>
<feature type="transmembrane region" description="Helical" evidence="8">
    <location>
        <begin position="705"/>
        <end position="722"/>
    </location>
</feature>
<evidence type="ECO:0000259" key="12">
    <source>
        <dbReference type="Pfam" id="PF14703"/>
    </source>
</evidence>
<keyword evidence="6 8" id="KW-0472">Membrane</keyword>
<feature type="domain" description="CSC1/OSCA1-like cytosolic" evidence="12">
    <location>
        <begin position="219"/>
        <end position="407"/>
    </location>
</feature>
<comment type="similarity">
    <text evidence="2">Belongs to the CSC1 (TC 1.A.17) family.</text>
</comment>
<evidence type="ECO:0000256" key="1">
    <source>
        <dbReference type="ARBA" id="ARBA00004141"/>
    </source>
</evidence>
<feature type="region of interest" description="Disordered" evidence="7">
    <location>
        <begin position="757"/>
        <end position="777"/>
    </location>
</feature>
<dbReference type="InterPro" id="IPR022257">
    <property type="entry name" value="PHM7_ext"/>
</dbReference>
<dbReference type="InterPro" id="IPR003864">
    <property type="entry name" value="CSC1/OSCA1-like_7TM"/>
</dbReference>
<organism evidence="13 14">
    <name type="scientific">Aplosporella prunicola CBS 121167</name>
    <dbReference type="NCBI Taxonomy" id="1176127"/>
    <lineage>
        <taxon>Eukaryota</taxon>
        <taxon>Fungi</taxon>
        <taxon>Dikarya</taxon>
        <taxon>Ascomycota</taxon>
        <taxon>Pezizomycotina</taxon>
        <taxon>Dothideomycetes</taxon>
        <taxon>Dothideomycetes incertae sedis</taxon>
        <taxon>Botryosphaeriales</taxon>
        <taxon>Aplosporellaceae</taxon>
        <taxon>Aplosporella</taxon>
    </lineage>
</organism>
<dbReference type="Pfam" id="PF12621">
    <property type="entry name" value="PHM7_ext"/>
    <property type="match status" value="1"/>
</dbReference>
<dbReference type="Pfam" id="PF02714">
    <property type="entry name" value="RSN1_7TM"/>
    <property type="match status" value="1"/>
</dbReference>